<dbReference type="InterPro" id="IPR003593">
    <property type="entry name" value="AAA+_ATPase"/>
</dbReference>
<proteinExistence type="predicted"/>
<feature type="transmembrane region" description="Helical" evidence="9">
    <location>
        <begin position="123"/>
        <end position="149"/>
    </location>
</feature>
<dbReference type="AlphaFoldDB" id="A0AAU7VPF1"/>
<evidence type="ECO:0000259" key="10">
    <source>
        <dbReference type="PROSITE" id="PS50893"/>
    </source>
</evidence>
<feature type="transmembrane region" description="Helical" evidence="9">
    <location>
        <begin position="12"/>
        <end position="35"/>
    </location>
</feature>
<keyword evidence="5" id="KW-0547">Nucleotide-binding</keyword>
<protein>
    <submittedName>
        <fullName evidence="12">ABC transporter ATP-binding protein</fullName>
    </submittedName>
</protein>
<feature type="transmembrane region" description="Helical" evidence="9">
    <location>
        <begin position="155"/>
        <end position="173"/>
    </location>
</feature>
<keyword evidence="7 9" id="KW-1133">Transmembrane helix</keyword>
<feature type="transmembrane region" description="Helical" evidence="9">
    <location>
        <begin position="245"/>
        <end position="263"/>
    </location>
</feature>
<dbReference type="PROSITE" id="PS50929">
    <property type="entry name" value="ABC_TM1F"/>
    <property type="match status" value="1"/>
</dbReference>
<evidence type="ECO:0000256" key="9">
    <source>
        <dbReference type="SAM" id="Phobius"/>
    </source>
</evidence>
<name>A0AAU7VPF1_9FIRM</name>
<dbReference type="FunFam" id="3.40.50.300:FF:000221">
    <property type="entry name" value="Multidrug ABC transporter ATP-binding protein"/>
    <property type="match status" value="1"/>
</dbReference>
<dbReference type="PANTHER" id="PTHR43394:SF1">
    <property type="entry name" value="ATP-BINDING CASSETTE SUB-FAMILY B MEMBER 10, MITOCHONDRIAL"/>
    <property type="match status" value="1"/>
</dbReference>
<evidence type="ECO:0000256" key="5">
    <source>
        <dbReference type="ARBA" id="ARBA00022741"/>
    </source>
</evidence>
<dbReference type="InterPro" id="IPR027417">
    <property type="entry name" value="P-loop_NTPase"/>
</dbReference>
<comment type="subcellular location">
    <subcellularLocation>
        <location evidence="1">Cell membrane</location>
        <topology evidence="1">Multi-pass membrane protein</topology>
    </subcellularLocation>
</comment>
<gene>
    <name evidence="12" type="ORF">PRVXT_000891</name>
</gene>
<feature type="domain" description="ABC transporter" evidence="10">
    <location>
        <begin position="332"/>
        <end position="564"/>
    </location>
</feature>
<dbReference type="InterPro" id="IPR003439">
    <property type="entry name" value="ABC_transporter-like_ATP-bd"/>
</dbReference>
<evidence type="ECO:0000256" key="2">
    <source>
        <dbReference type="ARBA" id="ARBA00022448"/>
    </source>
</evidence>
<dbReference type="InterPro" id="IPR017871">
    <property type="entry name" value="ABC_transporter-like_CS"/>
</dbReference>
<dbReference type="InterPro" id="IPR011527">
    <property type="entry name" value="ABC1_TM_dom"/>
</dbReference>
<dbReference type="Pfam" id="PF00664">
    <property type="entry name" value="ABC_membrane"/>
    <property type="match status" value="1"/>
</dbReference>
<keyword evidence="2" id="KW-0813">Transport</keyword>
<dbReference type="GO" id="GO:0015421">
    <property type="term" value="F:ABC-type oligopeptide transporter activity"/>
    <property type="evidence" value="ECO:0007669"/>
    <property type="project" value="TreeGrafter"/>
</dbReference>
<dbReference type="EMBL" id="CP158367">
    <property type="protein sequence ID" value="XBX75737.1"/>
    <property type="molecule type" value="Genomic_DNA"/>
</dbReference>
<dbReference type="CDD" id="cd18542">
    <property type="entry name" value="ABC_6TM_YknU_like"/>
    <property type="match status" value="1"/>
</dbReference>
<keyword evidence="3" id="KW-1003">Cell membrane</keyword>
<dbReference type="Gene3D" id="1.20.1560.10">
    <property type="entry name" value="ABC transporter type 1, transmembrane domain"/>
    <property type="match status" value="1"/>
</dbReference>
<dbReference type="PANTHER" id="PTHR43394">
    <property type="entry name" value="ATP-DEPENDENT PERMEASE MDL1, MITOCHONDRIAL"/>
    <property type="match status" value="1"/>
</dbReference>
<evidence type="ECO:0000256" key="1">
    <source>
        <dbReference type="ARBA" id="ARBA00004651"/>
    </source>
</evidence>
<dbReference type="InterPro" id="IPR039421">
    <property type="entry name" value="Type_1_exporter"/>
</dbReference>
<feature type="domain" description="ABC transmembrane type-1" evidence="11">
    <location>
        <begin position="19"/>
        <end position="298"/>
    </location>
</feature>
<keyword evidence="6 12" id="KW-0067">ATP-binding</keyword>
<organism evidence="12">
    <name type="scientific">Proteinivorax tanatarense</name>
    <dbReference type="NCBI Taxonomy" id="1260629"/>
    <lineage>
        <taxon>Bacteria</taxon>
        <taxon>Bacillati</taxon>
        <taxon>Bacillota</taxon>
        <taxon>Clostridia</taxon>
        <taxon>Eubacteriales</taxon>
        <taxon>Proteinivoracaceae</taxon>
        <taxon>Proteinivorax</taxon>
    </lineage>
</organism>
<evidence type="ECO:0000256" key="7">
    <source>
        <dbReference type="ARBA" id="ARBA00022989"/>
    </source>
</evidence>
<dbReference type="InterPro" id="IPR036640">
    <property type="entry name" value="ABC1_TM_sf"/>
</dbReference>
<accession>A0AAU7VPF1</accession>
<reference evidence="12" key="1">
    <citation type="journal article" date="2013" name="Extremophiles">
        <title>Proteinivorax tanatarense gen. nov., sp. nov., an anaerobic, haloalkaliphilic, proteolytic bacterium isolated from a decaying algal bloom, and proposal of Proteinivoraceae fam. nov.</title>
        <authorList>
            <person name="Kevbrin V."/>
            <person name="Boltyanskaya Y."/>
            <person name="Zhilina T."/>
            <person name="Kolganova T."/>
            <person name="Lavrentjeva E."/>
            <person name="Kuznetsov B."/>
        </authorList>
    </citation>
    <scope>NUCLEOTIDE SEQUENCE</scope>
    <source>
        <strain evidence="12">Z-910T</strain>
    </source>
</reference>
<dbReference type="GO" id="GO:0016887">
    <property type="term" value="F:ATP hydrolysis activity"/>
    <property type="evidence" value="ECO:0007669"/>
    <property type="project" value="InterPro"/>
</dbReference>
<dbReference type="Gene3D" id="3.40.50.300">
    <property type="entry name" value="P-loop containing nucleotide triphosphate hydrolases"/>
    <property type="match status" value="1"/>
</dbReference>
<dbReference type="PROSITE" id="PS00211">
    <property type="entry name" value="ABC_TRANSPORTER_1"/>
    <property type="match status" value="1"/>
</dbReference>
<evidence type="ECO:0000313" key="12">
    <source>
        <dbReference type="EMBL" id="XBX75737.1"/>
    </source>
</evidence>
<feature type="transmembrane region" description="Helical" evidence="9">
    <location>
        <begin position="275"/>
        <end position="297"/>
    </location>
</feature>
<evidence type="ECO:0000256" key="3">
    <source>
        <dbReference type="ARBA" id="ARBA00022475"/>
    </source>
</evidence>
<keyword evidence="4 9" id="KW-0812">Transmembrane</keyword>
<evidence type="ECO:0000259" key="11">
    <source>
        <dbReference type="PROSITE" id="PS50929"/>
    </source>
</evidence>
<evidence type="ECO:0000256" key="6">
    <source>
        <dbReference type="ARBA" id="ARBA00022840"/>
    </source>
</evidence>
<dbReference type="PROSITE" id="PS50893">
    <property type="entry name" value="ABC_TRANSPORTER_2"/>
    <property type="match status" value="1"/>
</dbReference>
<dbReference type="SMART" id="SM00382">
    <property type="entry name" value="AAA"/>
    <property type="match status" value="1"/>
</dbReference>
<dbReference type="SUPFAM" id="SSF52540">
    <property type="entry name" value="P-loop containing nucleoside triphosphate hydrolases"/>
    <property type="match status" value="1"/>
</dbReference>
<evidence type="ECO:0000256" key="4">
    <source>
        <dbReference type="ARBA" id="ARBA00022692"/>
    </source>
</evidence>
<sequence>MKRVAKYVLKYKVLFLIPLLAMLTFIALDLIQPYIIGRIIDDVIEEGNMSMLNSLIMALLIITLGKAIFIYISEYLFEVAGAKTSIDIREDLFNHIQRLPFNYFDGISTGEIMSRTTEDVNKIWMGLGFIIRFMVENIVYFTLASIMLFSYNWQLAIITLSVMPIMAKVAFAFEKKVGNTFEKISDQNATLNTAAQENLAGIRLVKAFARERYEIEKFLKENDKYYQYNLENAQIVSKYNPILEFLSNLTLVLVVTVGGNFVIGGQMSTGDLVAFNGYAMMLVWPLRLMGWLTNVLAECQASAKKIFKIMDIKPNIKSPDNPKQPKNVNGHVVFENVSFKHKGKYILKDISIDAKPGSTVAIMGTTGSGKSSIINLIGRFYDCTQGSIKVDGVDVKDRELNELRANLSVVMQDTFLFSDTLKNNIKFGVESTTEKDFQSACQDSMVSDFVDEMEVGYDTVVGERGVGLSGGQKQRVSIARALLKKSKILILDDATSALDMETEFNIQRAVDNRKGITKFIIAHRISAVKNADEILLIEDGKVVERGNHSSLLYKKGKYYEIYKEQFKDIENQTQEVI</sequence>
<dbReference type="GO" id="GO:0005524">
    <property type="term" value="F:ATP binding"/>
    <property type="evidence" value="ECO:0007669"/>
    <property type="project" value="UniProtKB-KW"/>
</dbReference>
<dbReference type="SUPFAM" id="SSF90123">
    <property type="entry name" value="ABC transporter transmembrane region"/>
    <property type="match status" value="1"/>
</dbReference>
<keyword evidence="8 9" id="KW-0472">Membrane</keyword>
<dbReference type="GO" id="GO:0005886">
    <property type="term" value="C:plasma membrane"/>
    <property type="evidence" value="ECO:0007669"/>
    <property type="project" value="UniProtKB-SubCell"/>
</dbReference>
<dbReference type="Pfam" id="PF00005">
    <property type="entry name" value="ABC_tran"/>
    <property type="match status" value="1"/>
</dbReference>
<reference evidence="12" key="2">
    <citation type="submission" date="2024-06" db="EMBL/GenBank/DDBJ databases">
        <authorList>
            <person name="Petrova K.O."/>
            <person name="Toshchakov S.V."/>
            <person name="Boltjanskaja Y.V."/>
            <person name="Kevbrin V."/>
        </authorList>
    </citation>
    <scope>NUCLEOTIDE SEQUENCE</scope>
    <source>
        <strain evidence="12">Z-910T</strain>
    </source>
</reference>
<evidence type="ECO:0000256" key="8">
    <source>
        <dbReference type="ARBA" id="ARBA00023136"/>
    </source>
</evidence>
<feature type="transmembrane region" description="Helical" evidence="9">
    <location>
        <begin position="55"/>
        <end position="77"/>
    </location>
</feature>
<dbReference type="RefSeq" id="WP_350344475.1">
    <property type="nucleotide sequence ID" value="NZ_CP158367.1"/>
</dbReference>